<dbReference type="AlphaFoldDB" id="A0AAV4DYD2"/>
<feature type="region of interest" description="Disordered" evidence="1">
    <location>
        <begin position="56"/>
        <end position="81"/>
    </location>
</feature>
<keyword evidence="3" id="KW-1185">Reference proteome</keyword>
<name>A0AAV4DYD2_9GAST</name>
<evidence type="ECO:0000313" key="2">
    <source>
        <dbReference type="EMBL" id="GFO49042.1"/>
    </source>
</evidence>
<reference evidence="2 3" key="1">
    <citation type="journal article" date="2021" name="Elife">
        <title>Chloroplast acquisition without the gene transfer in kleptoplastic sea slugs, Plakobranchus ocellatus.</title>
        <authorList>
            <person name="Maeda T."/>
            <person name="Takahashi S."/>
            <person name="Yoshida T."/>
            <person name="Shimamura S."/>
            <person name="Takaki Y."/>
            <person name="Nagai Y."/>
            <person name="Toyoda A."/>
            <person name="Suzuki Y."/>
            <person name="Arimoto A."/>
            <person name="Ishii H."/>
            <person name="Satoh N."/>
            <person name="Nishiyama T."/>
            <person name="Hasebe M."/>
            <person name="Maruyama T."/>
            <person name="Minagawa J."/>
            <person name="Obokata J."/>
            <person name="Shigenobu S."/>
        </authorList>
    </citation>
    <scope>NUCLEOTIDE SEQUENCE [LARGE SCALE GENOMIC DNA]</scope>
</reference>
<organism evidence="2 3">
    <name type="scientific">Plakobranchus ocellatus</name>
    <dbReference type="NCBI Taxonomy" id="259542"/>
    <lineage>
        <taxon>Eukaryota</taxon>
        <taxon>Metazoa</taxon>
        <taxon>Spiralia</taxon>
        <taxon>Lophotrochozoa</taxon>
        <taxon>Mollusca</taxon>
        <taxon>Gastropoda</taxon>
        <taxon>Heterobranchia</taxon>
        <taxon>Euthyneura</taxon>
        <taxon>Panpulmonata</taxon>
        <taxon>Sacoglossa</taxon>
        <taxon>Placobranchoidea</taxon>
        <taxon>Plakobranchidae</taxon>
        <taxon>Plakobranchus</taxon>
    </lineage>
</organism>
<sequence>MSGEPRDRLSSTSEKLRMEKAVAAAAAGPRRGRFFSEKTAMSGAKEKVEQFVENEESFLTKHERPRTFKQPSNNHQAISYL</sequence>
<gene>
    <name evidence="2" type="ORF">PoB_007554700</name>
</gene>
<dbReference type="EMBL" id="BLXT01008455">
    <property type="protein sequence ID" value="GFO49042.1"/>
    <property type="molecule type" value="Genomic_DNA"/>
</dbReference>
<feature type="compositionally biased region" description="Polar residues" evidence="1">
    <location>
        <begin position="69"/>
        <end position="81"/>
    </location>
</feature>
<evidence type="ECO:0000256" key="1">
    <source>
        <dbReference type="SAM" id="MobiDB-lite"/>
    </source>
</evidence>
<protein>
    <submittedName>
        <fullName evidence="2">Uncharacterized protein</fullName>
    </submittedName>
</protein>
<accession>A0AAV4DYD2</accession>
<evidence type="ECO:0000313" key="3">
    <source>
        <dbReference type="Proteomes" id="UP000735302"/>
    </source>
</evidence>
<comment type="caution">
    <text evidence="2">The sequence shown here is derived from an EMBL/GenBank/DDBJ whole genome shotgun (WGS) entry which is preliminary data.</text>
</comment>
<dbReference type="Proteomes" id="UP000735302">
    <property type="component" value="Unassembled WGS sequence"/>
</dbReference>
<proteinExistence type="predicted"/>